<dbReference type="PANTHER" id="PTHR40626">
    <property type="entry name" value="MIP31509P"/>
    <property type="match status" value="1"/>
</dbReference>
<evidence type="ECO:0000313" key="9">
    <source>
        <dbReference type="EMBL" id="THX25652.1"/>
    </source>
</evidence>
<feature type="domain" description="C2H2-type" evidence="8">
    <location>
        <begin position="69"/>
        <end position="96"/>
    </location>
</feature>
<proteinExistence type="predicted"/>
<dbReference type="InterPro" id="IPR013087">
    <property type="entry name" value="Znf_C2H2_type"/>
</dbReference>
<dbReference type="PROSITE" id="PS50157">
    <property type="entry name" value="ZINC_FINGER_C2H2_2"/>
    <property type="match status" value="1"/>
</dbReference>
<dbReference type="Proteomes" id="UP000308953">
    <property type="component" value="Unassembled WGS sequence"/>
</dbReference>
<sequence>MSLNNRSSYNAIEVKEEDTRVTTLKEKFADYNDMLSNAPTLDYDTLSAIIASAIAATVAPLVEELEYAFACDICQQRFSRNDHLKRHYVRHTGRHPYKCFFCSSGFARSDVLRNHYVGCVERAGRDIPAVAACDQRRQCSAKKLKCDRITPCSTCTKKGEICSYALDVVPSDFQAGTGSAGAGHVRISSPVPPVQDLASDVWFAPAQDHDADSSFMTPNLTCFGFTSTIASDELPGDDLALSPSIQSAPGEPEQPYASALIKALTLCLPQMSQEVDVQKQMFSKIFLMVTARIQRLARTYFGRFHRSVGIIHPASFDPNEVSVALLTAVAYVGGMYSEDISERGVIVDGLDLLECMVFSSRTFKTLPGLEANSSSDCQDDQIAFEDLQAGCLVVIAQHCFGNHTAKARAMETRFGELIRICRKLGLPESRQRLEDRETEKRWLRKEARIRTMAYITLMDRDFHFFHNLPCRLSTSELGFDTPCPEAMFDAEHPYRTKDFRFESNGTVLCASQNLMKNPGTMTDPRLRSFDMMLLSSVLDSQIVMYLERVNTTQPVVLPESLSNGVKMWYQVWKDKWKNRDVSDRIETGNLEVSHDYWLAIQLKLGRPDSVLTKVCIDSCSKLLDDLRTNRPRNSMDQ</sequence>
<dbReference type="GO" id="GO:0008270">
    <property type="term" value="F:zinc ion binding"/>
    <property type="evidence" value="ECO:0007669"/>
    <property type="project" value="UniProtKB-KW"/>
</dbReference>
<dbReference type="SUPFAM" id="SSF57667">
    <property type="entry name" value="beta-beta-alpha zinc fingers"/>
    <property type="match status" value="1"/>
</dbReference>
<dbReference type="EMBL" id="QZAV01000464">
    <property type="protein sequence ID" value="THX25652.1"/>
    <property type="molecule type" value="Genomic_DNA"/>
</dbReference>
<dbReference type="PROSITE" id="PS00028">
    <property type="entry name" value="ZINC_FINGER_C2H2_1"/>
    <property type="match status" value="1"/>
</dbReference>
<organism evidence="9 10">
    <name type="scientific">Aureobasidium pullulans</name>
    <name type="common">Black yeast</name>
    <name type="synonym">Pullularia pullulans</name>
    <dbReference type="NCBI Taxonomy" id="5580"/>
    <lineage>
        <taxon>Eukaryota</taxon>
        <taxon>Fungi</taxon>
        <taxon>Dikarya</taxon>
        <taxon>Ascomycota</taxon>
        <taxon>Pezizomycotina</taxon>
        <taxon>Dothideomycetes</taxon>
        <taxon>Dothideomycetidae</taxon>
        <taxon>Dothideales</taxon>
        <taxon>Saccotheciaceae</taxon>
        <taxon>Aureobasidium</taxon>
    </lineage>
</organism>
<dbReference type="CDD" id="cd12148">
    <property type="entry name" value="fungal_TF_MHR"/>
    <property type="match status" value="1"/>
</dbReference>
<evidence type="ECO:0000256" key="5">
    <source>
        <dbReference type="ARBA" id="ARBA00022833"/>
    </source>
</evidence>
<comment type="subcellular location">
    <subcellularLocation>
        <location evidence="1">Nucleus</location>
    </subcellularLocation>
</comment>
<evidence type="ECO:0000256" key="7">
    <source>
        <dbReference type="PROSITE-ProRule" id="PRU00042"/>
    </source>
</evidence>
<evidence type="ECO:0000256" key="2">
    <source>
        <dbReference type="ARBA" id="ARBA00022723"/>
    </source>
</evidence>
<dbReference type="InterPro" id="IPR036864">
    <property type="entry name" value="Zn2-C6_fun-type_DNA-bd_sf"/>
</dbReference>
<dbReference type="Gene3D" id="4.10.240.10">
    <property type="entry name" value="Zn(2)-C6 fungal-type DNA-binding domain"/>
    <property type="match status" value="1"/>
</dbReference>
<keyword evidence="5" id="KW-0862">Zinc</keyword>
<evidence type="ECO:0000256" key="1">
    <source>
        <dbReference type="ARBA" id="ARBA00004123"/>
    </source>
</evidence>
<dbReference type="GO" id="GO:0000785">
    <property type="term" value="C:chromatin"/>
    <property type="evidence" value="ECO:0007669"/>
    <property type="project" value="TreeGrafter"/>
</dbReference>
<dbReference type="AlphaFoldDB" id="A0A4S9DWG9"/>
<dbReference type="PANTHER" id="PTHR40626:SF11">
    <property type="entry name" value="ZINC FINGER PROTEIN YPR022C"/>
    <property type="match status" value="1"/>
</dbReference>
<evidence type="ECO:0000256" key="6">
    <source>
        <dbReference type="ARBA" id="ARBA00023242"/>
    </source>
</evidence>
<protein>
    <recommendedName>
        <fullName evidence="8">C2H2-type domain-containing protein</fullName>
    </recommendedName>
</protein>
<dbReference type="CDD" id="cd00067">
    <property type="entry name" value="GAL4"/>
    <property type="match status" value="1"/>
</dbReference>
<reference evidence="9 10" key="1">
    <citation type="submission" date="2018-10" db="EMBL/GenBank/DDBJ databases">
        <title>Fifty Aureobasidium pullulans genomes reveal a recombining polyextremotolerant generalist.</title>
        <authorList>
            <person name="Gostincar C."/>
            <person name="Turk M."/>
            <person name="Zajc J."/>
            <person name="Gunde-Cimerman N."/>
        </authorList>
    </citation>
    <scope>NUCLEOTIDE SEQUENCE [LARGE SCALE GENOMIC DNA]</scope>
    <source>
        <strain evidence="9 10">EXF-9785</strain>
    </source>
</reference>
<dbReference type="InterPro" id="IPR051059">
    <property type="entry name" value="VerF-like"/>
</dbReference>
<gene>
    <name evidence="9" type="ORF">D6D10_09872</name>
</gene>
<dbReference type="Pfam" id="PF00172">
    <property type="entry name" value="Zn_clus"/>
    <property type="match status" value="1"/>
</dbReference>
<keyword evidence="2" id="KW-0479">Metal-binding</keyword>
<name>A0A4S9DWG9_AURPU</name>
<dbReference type="InterPro" id="IPR001138">
    <property type="entry name" value="Zn2Cys6_DnaBD"/>
</dbReference>
<dbReference type="Gene3D" id="3.30.160.60">
    <property type="entry name" value="Classic Zinc Finger"/>
    <property type="match status" value="1"/>
</dbReference>
<keyword evidence="3" id="KW-0677">Repeat</keyword>
<comment type="caution">
    <text evidence="9">The sequence shown here is derived from an EMBL/GenBank/DDBJ whole genome shotgun (WGS) entry which is preliminary data.</text>
</comment>
<accession>A0A4S9DWG9</accession>
<dbReference type="InterPro" id="IPR036236">
    <property type="entry name" value="Znf_C2H2_sf"/>
</dbReference>
<dbReference type="GO" id="GO:0000981">
    <property type="term" value="F:DNA-binding transcription factor activity, RNA polymerase II-specific"/>
    <property type="evidence" value="ECO:0007669"/>
    <property type="project" value="InterPro"/>
</dbReference>
<dbReference type="SMART" id="SM00355">
    <property type="entry name" value="ZnF_C2H2"/>
    <property type="match status" value="2"/>
</dbReference>
<evidence type="ECO:0000256" key="3">
    <source>
        <dbReference type="ARBA" id="ARBA00022737"/>
    </source>
</evidence>
<evidence type="ECO:0000259" key="8">
    <source>
        <dbReference type="PROSITE" id="PS50157"/>
    </source>
</evidence>
<keyword evidence="6" id="KW-0539">Nucleus</keyword>
<dbReference type="GO" id="GO:0000978">
    <property type="term" value="F:RNA polymerase II cis-regulatory region sequence-specific DNA binding"/>
    <property type="evidence" value="ECO:0007669"/>
    <property type="project" value="InterPro"/>
</dbReference>
<evidence type="ECO:0000313" key="10">
    <source>
        <dbReference type="Proteomes" id="UP000308953"/>
    </source>
</evidence>
<dbReference type="FunFam" id="3.30.160.60:FF:000145">
    <property type="entry name" value="Zinc finger protein 574"/>
    <property type="match status" value="1"/>
</dbReference>
<dbReference type="SUPFAM" id="SSF57701">
    <property type="entry name" value="Zn2/Cys6 DNA-binding domain"/>
    <property type="match status" value="1"/>
</dbReference>
<keyword evidence="4 7" id="KW-0863">Zinc-finger</keyword>
<evidence type="ECO:0000256" key="4">
    <source>
        <dbReference type="ARBA" id="ARBA00022771"/>
    </source>
</evidence>
<dbReference type="GO" id="GO:0005634">
    <property type="term" value="C:nucleus"/>
    <property type="evidence" value="ECO:0007669"/>
    <property type="project" value="UniProtKB-SubCell"/>
</dbReference>